<evidence type="ECO:0000256" key="3">
    <source>
        <dbReference type="ARBA" id="ARBA00023163"/>
    </source>
</evidence>
<dbReference type="EMBL" id="SDIF01000039">
    <property type="protein sequence ID" value="RXS66278.1"/>
    <property type="molecule type" value="Genomic_DNA"/>
</dbReference>
<protein>
    <submittedName>
        <fullName evidence="6">TetR/AcrR family transcriptional regulator</fullName>
    </submittedName>
</protein>
<name>A0A4Q1R2E9_9ACTN</name>
<dbReference type="PRINTS" id="PR00455">
    <property type="entry name" value="HTHTETR"/>
</dbReference>
<accession>A0A4Q1R2E9</accession>
<dbReference type="InterPro" id="IPR047923">
    <property type="entry name" value="ArpA-like"/>
</dbReference>
<evidence type="ECO:0000256" key="1">
    <source>
        <dbReference type="ARBA" id="ARBA00023015"/>
    </source>
</evidence>
<organism evidence="6 7">
    <name type="scientific">Streptomyces sioyaensis</name>
    <dbReference type="NCBI Taxonomy" id="67364"/>
    <lineage>
        <taxon>Bacteria</taxon>
        <taxon>Bacillati</taxon>
        <taxon>Actinomycetota</taxon>
        <taxon>Actinomycetes</taxon>
        <taxon>Kitasatosporales</taxon>
        <taxon>Streptomycetaceae</taxon>
        <taxon>Streptomyces</taxon>
    </lineage>
</organism>
<dbReference type="Proteomes" id="UP000289482">
    <property type="component" value="Unassembled WGS sequence"/>
</dbReference>
<evidence type="ECO:0000256" key="2">
    <source>
        <dbReference type="ARBA" id="ARBA00023125"/>
    </source>
</evidence>
<keyword evidence="2 4" id="KW-0238">DNA-binding</keyword>
<gene>
    <name evidence="6" type="ORF">EST54_15865</name>
</gene>
<dbReference type="GO" id="GO:0000976">
    <property type="term" value="F:transcription cis-regulatory region binding"/>
    <property type="evidence" value="ECO:0007669"/>
    <property type="project" value="TreeGrafter"/>
</dbReference>
<keyword evidence="1" id="KW-0805">Transcription regulation</keyword>
<dbReference type="GO" id="GO:0003700">
    <property type="term" value="F:DNA-binding transcription factor activity"/>
    <property type="evidence" value="ECO:0007669"/>
    <property type="project" value="TreeGrafter"/>
</dbReference>
<proteinExistence type="predicted"/>
<evidence type="ECO:0000256" key="4">
    <source>
        <dbReference type="PROSITE-ProRule" id="PRU00335"/>
    </source>
</evidence>
<dbReference type="PANTHER" id="PTHR30055">
    <property type="entry name" value="HTH-TYPE TRANSCRIPTIONAL REGULATOR RUTR"/>
    <property type="match status" value="1"/>
</dbReference>
<dbReference type="Gene3D" id="1.10.357.10">
    <property type="entry name" value="Tetracycline Repressor, domain 2"/>
    <property type="match status" value="1"/>
</dbReference>
<evidence type="ECO:0000313" key="7">
    <source>
        <dbReference type="Proteomes" id="UP000289482"/>
    </source>
</evidence>
<keyword evidence="3" id="KW-0804">Transcription</keyword>
<dbReference type="PANTHER" id="PTHR30055:SF234">
    <property type="entry name" value="HTH-TYPE TRANSCRIPTIONAL REGULATOR BETI"/>
    <property type="match status" value="1"/>
</dbReference>
<evidence type="ECO:0000259" key="5">
    <source>
        <dbReference type="PROSITE" id="PS50977"/>
    </source>
</evidence>
<dbReference type="Pfam" id="PF00440">
    <property type="entry name" value="TetR_N"/>
    <property type="match status" value="1"/>
</dbReference>
<dbReference type="InterPro" id="IPR009057">
    <property type="entry name" value="Homeodomain-like_sf"/>
</dbReference>
<dbReference type="InterPro" id="IPR050109">
    <property type="entry name" value="HTH-type_TetR-like_transc_reg"/>
</dbReference>
<comment type="caution">
    <text evidence="6">The sequence shown here is derived from an EMBL/GenBank/DDBJ whole genome shotgun (WGS) entry which is preliminary data.</text>
</comment>
<dbReference type="SUPFAM" id="SSF48498">
    <property type="entry name" value="Tetracyclin repressor-like, C-terminal domain"/>
    <property type="match status" value="1"/>
</dbReference>
<evidence type="ECO:0000313" key="6">
    <source>
        <dbReference type="EMBL" id="RXS66278.1"/>
    </source>
</evidence>
<dbReference type="NCBIfam" id="NF041196">
    <property type="entry name" value="ScbR_bind_reg"/>
    <property type="match status" value="1"/>
</dbReference>
<dbReference type="InterPro" id="IPR036271">
    <property type="entry name" value="Tet_transcr_reg_TetR-rel_C_sf"/>
</dbReference>
<keyword evidence="7" id="KW-1185">Reference proteome</keyword>
<dbReference type="SUPFAM" id="SSF46689">
    <property type="entry name" value="Homeodomain-like"/>
    <property type="match status" value="1"/>
</dbReference>
<dbReference type="AlphaFoldDB" id="A0A4Q1R2E9"/>
<sequence>MGRSSAGGSKPRELKQERAVRTREQVLSAAATAFAKRGFPAVTILDVAELTGMTKGAVYFHYANKEALAIAVAEEFYQRLPLIFEDVRKAGLPPVKAVAELLHRTAVAFRDDTIIQAGARLQIESSLIDATLPRPFDGYTDSITELLHEAKEAGELPASCKPEVLGRVLGAAFFGVQHISWRLNNRADLAERVEEIIEAVLPQTTQGPARKAS</sequence>
<dbReference type="InterPro" id="IPR001647">
    <property type="entry name" value="HTH_TetR"/>
</dbReference>
<dbReference type="PROSITE" id="PS50977">
    <property type="entry name" value="HTH_TETR_2"/>
    <property type="match status" value="1"/>
</dbReference>
<feature type="domain" description="HTH tetR-type" evidence="5">
    <location>
        <begin position="20"/>
        <end position="80"/>
    </location>
</feature>
<feature type="DNA-binding region" description="H-T-H motif" evidence="4">
    <location>
        <begin position="43"/>
        <end position="62"/>
    </location>
</feature>
<reference evidence="6 7" key="1">
    <citation type="submission" date="2019-01" db="EMBL/GenBank/DDBJ databases">
        <title>Draft genome sequences of the type strain Streptomyces sioyaensis DSM 40032 and its novel strain, TM32, a thermotolerant antibiotics-producing actinobacterium.</title>
        <authorList>
            <person name="Nakaew N."/>
            <person name="Lumyong S."/>
            <person name="Sloan W.T."/>
            <person name="Sungthong R."/>
        </authorList>
    </citation>
    <scope>NUCLEOTIDE SEQUENCE [LARGE SCALE GENOMIC DNA]</scope>
    <source>
        <strain evidence="6 7">DSM 40032</strain>
    </source>
</reference>